<dbReference type="Pfam" id="PF00013">
    <property type="entry name" value="KH_1"/>
    <property type="match status" value="2"/>
</dbReference>
<keyword evidence="6" id="KW-1185">Reference proteome</keyword>
<sequence length="471" mass="50556">MAESGRPAHGDYERRSSSPRMASSKRKYEEPVEAPPRQPPQQQRPPPPPPPSSDSQRPSYKSVPPPLSGFEAAKQRAEQIAARLVGEVEYKRARTSADDNDGVASNVERAGGHYGHQDDRPPSDSYVQHQTKRVDVPNTKVGLVIGKGGETIRTLQQQSGAKIQVTRDAEADPGAVTRQVELTGTPEQISRAEQLIREVVGDQGIVGGPVGGGGTGSVGDPIHVRVPNNKVGLIIGKGGETIRNLQQTSGARIQVQHDRETEPGATERIVTLVGTKQQTDIATDMIKDVIGEGRSRAGGYQQGFRPAWGGQSQSQSGYGYQQQQGYGSQQYGNYWDQNQQQGGSYDYYQNSEGGGQQNEGDPNYNYGQQGYYYDQQAPYDQQYPQGYDQSGYNQAGGYNQDQEYAGATGYGYEYDQSYAYDQSGQYAQAAEGGAAAANAAANSAAASAPGSESYSQQPPPASSSAAQTAHT</sequence>
<feature type="domain" description="K Homology" evidence="4">
    <location>
        <begin position="128"/>
        <end position="201"/>
    </location>
</feature>
<dbReference type="GO" id="GO:0005737">
    <property type="term" value="C:cytoplasm"/>
    <property type="evidence" value="ECO:0000318"/>
    <property type="project" value="GO_Central"/>
</dbReference>
<dbReference type="eggNOG" id="KOG1676">
    <property type="taxonomic scope" value="Eukaryota"/>
</dbReference>
<dbReference type="InParanoid" id="D8QRQ4"/>
<evidence type="ECO:0000256" key="1">
    <source>
        <dbReference type="ARBA" id="ARBA00022737"/>
    </source>
</evidence>
<keyword evidence="2" id="KW-0694">RNA-binding</keyword>
<feature type="compositionally biased region" description="Low complexity" evidence="3">
    <location>
        <begin position="309"/>
        <end position="332"/>
    </location>
</feature>
<feature type="region of interest" description="Disordered" evidence="3">
    <location>
        <begin position="297"/>
        <end position="370"/>
    </location>
</feature>
<dbReference type="InterPro" id="IPR036612">
    <property type="entry name" value="KH_dom_type_1_sf"/>
</dbReference>
<dbReference type="PANTHER" id="PTHR10288">
    <property type="entry name" value="KH DOMAIN CONTAINING RNA BINDING PROTEIN"/>
    <property type="match status" value="1"/>
</dbReference>
<feature type="compositionally biased region" description="Pro residues" evidence="3">
    <location>
        <begin position="33"/>
        <end position="52"/>
    </location>
</feature>
<feature type="region of interest" description="Disordered" evidence="3">
    <location>
        <begin position="429"/>
        <end position="471"/>
    </location>
</feature>
<feature type="region of interest" description="Disordered" evidence="3">
    <location>
        <begin position="1"/>
        <end position="130"/>
    </location>
</feature>
<reference evidence="5 6" key="1">
    <citation type="journal article" date="2011" name="Science">
        <title>The Selaginella genome identifies genetic changes associated with the evolution of vascular plants.</title>
        <authorList>
            <person name="Banks J.A."/>
            <person name="Nishiyama T."/>
            <person name="Hasebe M."/>
            <person name="Bowman J.L."/>
            <person name="Gribskov M."/>
            <person name="dePamphilis C."/>
            <person name="Albert V.A."/>
            <person name="Aono N."/>
            <person name="Aoyama T."/>
            <person name="Ambrose B.A."/>
            <person name="Ashton N.W."/>
            <person name="Axtell M.J."/>
            <person name="Barker E."/>
            <person name="Barker M.S."/>
            <person name="Bennetzen J.L."/>
            <person name="Bonawitz N.D."/>
            <person name="Chapple C."/>
            <person name="Cheng C."/>
            <person name="Correa L.G."/>
            <person name="Dacre M."/>
            <person name="DeBarry J."/>
            <person name="Dreyer I."/>
            <person name="Elias M."/>
            <person name="Engstrom E.M."/>
            <person name="Estelle M."/>
            <person name="Feng L."/>
            <person name="Finet C."/>
            <person name="Floyd S.K."/>
            <person name="Frommer W.B."/>
            <person name="Fujita T."/>
            <person name="Gramzow L."/>
            <person name="Gutensohn M."/>
            <person name="Harholt J."/>
            <person name="Hattori M."/>
            <person name="Heyl A."/>
            <person name="Hirai T."/>
            <person name="Hiwatashi Y."/>
            <person name="Ishikawa M."/>
            <person name="Iwata M."/>
            <person name="Karol K.G."/>
            <person name="Koehler B."/>
            <person name="Kolukisaoglu U."/>
            <person name="Kubo M."/>
            <person name="Kurata T."/>
            <person name="Lalonde S."/>
            <person name="Li K."/>
            <person name="Li Y."/>
            <person name="Litt A."/>
            <person name="Lyons E."/>
            <person name="Manning G."/>
            <person name="Maruyama T."/>
            <person name="Michael T.P."/>
            <person name="Mikami K."/>
            <person name="Miyazaki S."/>
            <person name="Morinaga S."/>
            <person name="Murata T."/>
            <person name="Mueller-Roeber B."/>
            <person name="Nelson D.R."/>
            <person name="Obara M."/>
            <person name="Oguri Y."/>
            <person name="Olmstead R.G."/>
            <person name="Onodera N."/>
            <person name="Petersen B.L."/>
            <person name="Pils B."/>
            <person name="Prigge M."/>
            <person name="Rensing S.A."/>
            <person name="Riano-Pachon D.M."/>
            <person name="Roberts A.W."/>
            <person name="Sato Y."/>
            <person name="Scheller H.V."/>
            <person name="Schulz B."/>
            <person name="Schulz C."/>
            <person name="Shakirov E.V."/>
            <person name="Shibagaki N."/>
            <person name="Shinohara N."/>
            <person name="Shippen D.E."/>
            <person name="Soerensen I."/>
            <person name="Sotooka R."/>
            <person name="Sugimoto N."/>
            <person name="Sugita M."/>
            <person name="Sumikawa N."/>
            <person name="Tanurdzic M."/>
            <person name="Theissen G."/>
            <person name="Ulvskov P."/>
            <person name="Wakazuki S."/>
            <person name="Weng J.K."/>
            <person name="Willats W.W."/>
            <person name="Wipf D."/>
            <person name="Wolf P.G."/>
            <person name="Yang L."/>
            <person name="Zimmer A.D."/>
            <person name="Zhu Q."/>
            <person name="Mitros T."/>
            <person name="Hellsten U."/>
            <person name="Loque D."/>
            <person name="Otillar R."/>
            <person name="Salamov A."/>
            <person name="Schmutz J."/>
            <person name="Shapiro H."/>
            <person name="Lindquist E."/>
            <person name="Lucas S."/>
            <person name="Rokhsar D."/>
            <person name="Grigoriev I.V."/>
        </authorList>
    </citation>
    <scope>NUCLEOTIDE SEQUENCE [LARGE SCALE GENOMIC DNA]</scope>
</reference>
<accession>D8QRQ4</accession>
<evidence type="ECO:0000256" key="3">
    <source>
        <dbReference type="SAM" id="MobiDB-lite"/>
    </source>
</evidence>
<dbReference type="CDD" id="cd00105">
    <property type="entry name" value="KH-I"/>
    <property type="match status" value="1"/>
</dbReference>
<feature type="compositionally biased region" description="Low complexity" evidence="3">
    <location>
        <begin position="358"/>
        <end position="370"/>
    </location>
</feature>
<dbReference type="EMBL" id="GL377566">
    <property type="protein sequence ID" value="EFJ36815.1"/>
    <property type="molecule type" value="Genomic_DNA"/>
</dbReference>
<dbReference type="OrthoDB" id="5204190at2759"/>
<dbReference type="InterPro" id="IPR004087">
    <property type="entry name" value="KH_dom"/>
</dbReference>
<feature type="compositionally biased region" description="Basic and acidic residues" evidence="3">
    <location>
        <begin position="1"/>
        <end position="16"/>
    </location>
</feature>
<keyword evidence="1" id="KW-0677">Repeat</keyword>
<dbReference type="HOGENOM" id="CLU_020507_2_0_1"/>
<dbReference type="SMART" id="SM00322">
    <property type="entry name" value="KH"/>
    <property type="match status" value="2"/>
</dbReference>
<evidence type="ECO:0000313" key="5">
    <source>
        <dbReference type="EMBL" id="EFJ36815.1"/>
    </source>
</evidence>
<dbReference type="KEGG" id="smo:SELMODRAFT_437890"/>
<dbReference type="OMA" id="MADEGHY"/>
<dbReference type="Gramene" id="EFJ36815">
    <property type="protein sequence ID" value="EFJ36815"/>
    <property type="gene ID" value="SELMODRAFT_437890"/>
</dbReference>
<dbReference type="SUPFAM" id="SSF54791">
    <property type="entry name" value="Eukaryotic type KH-domain (KH-domain type I)"/>
    <property type="match status" value="2"/>
</dbReference>
<protein>
    <recommendedName>
        <fullName evidence="4">K Homology domain-containing protein</fullName>
    </recommendedName>
</protein>
<dbReference type="FunCoup" id="D8QRQ4">
    <property type="interactions" value="1211"/>
</dbReference>
<feature type="compositionally biased region" description="Basic and acidic residues" evidence="3">
    <location>
        <begin position="86"/>
        <end position="97"/>
    </location>
</feature>
<dbReference type="STRING" id="88036.D8QRQ4"/>
<dbReference type="Gene3D" id="3.30.1370.10">
    <property type="entry name" value="K Homology domain, type 1"/>
    <property type="match status" value="2"/>
</dbReference>
<dbReference type="PROSITE" id="PS50084">
    <property type="entry name" value="KH_TYPE_1"/>
    <property type="match status" value="2"/>
</dbReference>
<gene>
    <name evidence="5" type="ORF">SELMODRAFT_437890</name>
</gene>
<name>D8QRQ4_SELML</name>
<dbReference type="AlphaFoldDB" id="D8QRQ4"/>
<dbReference type="GO" id="GO:0010468">
    <property type="term" value="P:regulation of gene expression"/>
    <property type="evidence" value="ECO:0000318"/>
    <property type="project" value="GO_Central"/>
</dbReference>
<evidence type="ECO:0000259" key="4">
    <source>
        <dbReference type="SMART" id="SM00322"/>
    </source>
</evidence>
<proteinExistence type="predicted"/>
<dbReference type="GO" id="GO:0003729">
    <property type="term" value="F:mRNA binding"/>
    <property type="evidence" value="ECO:0000318"/>
    <property type="project" value="GO_Central"/>
</dbReference>
<evidence type="ECO:0000313" key="6">
    <source>
        <dbReference type="Proteomes" id="UP000001514"/>
    </source>
</evidence>
<organism evidence="6">
    <name type="scientific">Selaginella moellendorffii</name>
    <name type="common">Spikemoss</name>
    <dbReference type="NCBI Taxonomy" id="88036"/>
    <lineage>
        <taxon>Eukaryota</taxon>
        <taxon>Viridiplantae</taxon>
        <taxon>Streptophyta</taxon>
        <taxon>Embryophyta</taxon>
        <taxon>Tracheophyta</taxon>
        <taxon>Lycopodiopsida</taxon>
        <taxon>Selaginellales</taxon>
        <taxon>Selaginellaceae</taxon>
        <taxon>Selaginella</taxon>
    </lineage>
</organism>
<dbReference type="Proteomes" id="UP000001514">
    <property type="component" value="Unassembled WGS sequence"/>
</dbReference>
<evidence type="ECO:0000256" key="2">
    <source>
        <dbReference type="PROSITE-ProRule" id="PRU00117"/>
    </source>
</evidence>
<dbReference type="InterPro" id="IPR004088">
    <property type="entry name" value="KH_dom_type_1"/>
</dbReference>
<feature type="domain" description="K Homology" evidence="4">
    <location>
        <begin position="218"/>
        <end position="291"/>
    </location>
</feature>